<organism evidence="1 2">
    <name type="scientific">Candidatus Pelethenecus faecipullorum</name>
    <dbReference type="NCBI Taxonomy" id="2840900"/>
    <lineage>
        <taxon>Bacteria</taxon>
        <taxon>Bacillati</taxon>
        <taxon>Mycoplasmatota</taxon>
        <taxon>Mollicutes</taxon>
        <taxon>Candidatus Pelethenecus</taxon>
    </lineage>
</organism>
<evidence type="ECO:0000313" key="2">
    <source>
        <dbReference type="Proteomes" id="UP000886758"/>
    </source>
</evidence>
<reference evidence="1" key="1">
    <citation type="submission" date="2020-10" db="EMBL/GenBank/DDBJ databases">
        <authorList>
            <person name="Gilroy R."/>
        </authorList>
    </citation>
    <scope>NUCLEOTIDE SEQUENCE</scope>
    <source>
        <strain evidence="1">ChiW17-6978</strain>
    </source>
</reference>
<accession>A0A9D1GRF8</accession>
<dbReference type="Proteomes" id="UP000886758">
    <property type="component" value="Unassembled WGS sequence"/>
</dbReference>
<feature type="non-terminal residue" evidence="1">
    <location>
        <position position="1"/>
    </location>
</feature>
<dbReference type="AlphaFoldDB" id="A0A9D1GRF8"/>
<dbReference type="EMBL" id="DVLF01000181">
    <property type="protein sequence ID" value="HIT50532.1"/>
    <property type="molecule type" value="Genomic_DNA"/>
</dbReference>
<proteinExistence type="predicted"/>
<reference evidence="1" key="2">
    <citation type="journal article" date="2021" name="PeerJ">
        <title>Extensive microbial diversity within the chicken gut microbiome revealed by metagenomics and culture.</title>
        <authorList>
            <person name="Gilroy R."/>
            <person name="Ravi A."/>
            <person name="Getino M."/>
            <person name="Pursley I."/>
            <person name="Horton D.L."/>
            <person name="Alikhan N.F."/>
            <person name="Baker D."/>
            <person name="Gharbi K."/>
            <person name="Hall N."/>
            <person name="Watson M."/>
            <person name="Adriaenssens E.M."/>
            <person name="Foster-Nyarko E."/>
            <person name="Jarju S."/>
            <person name="Secka A."/>
            <person name="Antonio M."/>
            <person name="Oren A."/>
            <person name="Chaudhuri R.R."/>
            <person name="La Ragione R."/>
            <person name="Hildebrand F."/>
            <person name="Pallen M.J."/>
        </authorList>
    </citation>
    <scope>NUCLEOTIDE SEQUENCE</scope>
    <source>
        <strain evidence="1">ChiW17-6978</strain>
    </source>
</reference>
<evidence type="ECO:0000313" key="1">
    <source>
        <dbReference type="EMBL" id="HIT50532.1"/>
    </source>
</evidence>
<comment type="caution">
    <text evidence="1">The sequence shown here is derived from an EMBL/GenBank/DDBJ whole genome shotgun (WGS) entry which is preliminary data.</text>
</comment>
<protein>
    <submittedName>
        <fullName evidence="1">Phosphohydrolase</fullName>
    </submittedName>
</protein>
<sequence>EFAKKHHLKVNETELIRAALFHDLYFYDWHDKNNGVHLHGLFHPKKAIRNAQIHYHLSKREARHMKHHMFPLTPIPPLTKEGWVICICDKKAARADYKTIRIRKKFSKEKESEFTKESLL</sequence>
<name>A0A9D1GRF8_9MOLU</name>
<dbReference type="SUPFAM" id="SSF109604">
    <property type="entry name" value="HD-domain/PDEase-like"/>
    <property type="match status" value="1"/>
</dbReference>
<gene>
    <name evidence="1" type="ORF">IAD46_05835</name>
</gene>